<evidence type="ECO:0000313" key="2">
    <source>
        <dbReference type="Proteomes" id="UP000466681"/>
    </source>
</evidence>
<dbReference type="KEGG" id="mmor:MMOR_60990"/>
<reference evidence="1 2" key="1">
    <citation type="journal article" date="2019" name="Emerg. Microbes Infect.">
        <title>Comprehensive subspecies identification of 175 nontuberculous mycobacteria species based on 7547 genomic profiles.</title>
        <authorList>
            <person name="Matsumoto Y."/>
            <person name="Kinjo T."/>
            <person name="Motooka D."/>
            <person name="Nabeya D."/>
            <person name="Jung N."/>
            <person name="Uechi K."/>
            <person name="Horii T."/>
            <person name="Iida T."/>
            <person name="Fujita J."/>
            <person name="Nakamura S."/>
        </authorList>
    </citation>
    <scope>NUCLEOTIDE SEQUENCE [LARGE SCALE GENOMIC DNA]</scope>
    <source>
        <strain evidence="1 2">JCM 6375</strain>
    </source>
</reference>
<proteinExistence type="predicted"/>
<accession>A0AAD1M9D4</accession>
<protein>
    <submittedName>
        <fullName evidence="1">Uncharacterized protein</fullName>
    </submittedName>
</protein>
<dbReference type="RefSeq" id="WP_110810414.1">
    <property type="nucleotide sequence ID" value="NZ_AP022560.1"/>
</dbReference>
<gene>
    <name evidence="1" type="ORF">MMOR_60990</name>
</gene>
<organism evidence="1 2">
    <name type="scientific">Mycolicibacterium moriokaense</name>
    <dbReference type="NCBI Taxonomy" id="39691"/>
    <lineage>
        <taxon>Bacteria</taxon>
        <taxon>Bacillati</taxon>
        <taxon>Actinomycetota</taxon>
        <taxon>Actinomycetes</taxon>
        <taxon>Mycobacteriales</taxon>
        <taxon>Mycobacteriaceae</taxon>
        <taxon>Mycolicibacterium</taxon>
    </lineage>
</organism>
<dbReference type="AlphaFoldDB" id="A0AAD1M9D4"/>
<evidence type="ECO:0000313" key="1">
    <source>
        <dbReference type="EMBL" id="BBX05163.1"/>
    </source>
</evidence>
<sequence>MIKNSIATLISFGLAALGGIPIATTAALITFGLAALSGMPIASADAALSATVDVPEPIHGRHGER</sequence>
<dbReference type="Proteomes" id="UP000466681">
    <property type="component" value="Chromosome"/>
</dbReference>
<keyword evidence="2" id="KW-1185">Reference proteome</keyword>
<name>A0AAD1M9D4_9MYCO</name>
<dbReference type="EMBL" id="AP022560">
    <property type="protein sequence ID" value="BBX05163.1"/>
    <property type="molecule type" value="Genomic_DNA"/>
</dbReference>